<dbReference type="EMBL" id="QXGD01000117">
    <property type="protein sequence ID" value="KAE9252204.1"/>
    <property type="molecule type" value="Genomic_DNA"/>
</dbReference>
<evidence type="ECO:0000313" key="8">
    <source>
        <dbReference type="EMBL" id="KAE9252204.1"/>
    </source>
</evidence>
<gene>
    <name evidence="9" type="ORF">PF001_g3235</name>
    <name evidence="8" type="ORF">PF002_g3945</name>
    <name evidence="7" type="ORF">PF004_g3290</name>
    <name evidence="6" type="ORF">PF005_g3701</name>
    <name evidence="5" type="ORF">PF006_g3141</name>
    <name evidence="4" type="ORF">PF007_g3650</name>
    <name evidence="1" type="ORF">PF009_g3980</name>
    <name evidence="3" type="ORF">PF010_g3235</name>
    <name evidence="2" type="ORF">PF011_g2973</name>
</gene>
<dbReference type="EMBL" id="QXFX01000098">
    <property type="protein sequence ID" value="KAE9132299.1"/>
    <property type="molecule type" value="Genomic_DNA"/>
</dbReference>
<dbReference type="Proteomes" id="UP000488956">
    <property type="component" value="Unassembled WGS sequence"/>
</dbReference>
<evidence type="ECO:0000313" key="9">
    <source>
        <dbReference type="EMBL" id="KAE9324831.1"/>
    </source>
</evidence>
<organism evidence="1 10">
    <name type="scientific">Phytophthora fragariae</name>
    <dbReference type="NCBI Taxonomy" id="53985"/>
    <lineage>
        <taxon>Eukaryota</taxon>
        <taxon>Sar</taxon>
        <taxon>Stramenopiles</taxon>
        <taxon>Oomycota</taxon>
        <taxon>Peronosporomycetes</taxon>
        <taxon>Peronosporales</taxon>
        <taxon>Peronosporaceae</taxon>
        <taxon>Phytophthora</taxon>
    </lineage>
</organism>
<protein>
    <recommendedName>
        <fullName evidence="19">Cystatin domain-containing protein</fullName>
    </recommendedName>
</protein>
<evidence type="ECO:0000313" key="15">
    <source>
        <dbReference type="Proteomes" id="UP000441208"/>
    </source>
</evidence>
<dbReference type="EMBL" id="QXGA01000097">
    <property type="protein sequence ID" value="KAE9152651.1"/>
    <property type="molecule type" value="Genomic_DNA"/>
</dbReference>
<dbReference type="Proteomes" id="UP000476176">
    <property type="component" value="Unassembled WGS sequence"/>
</dbReference>
<dbReference type="OrthoDB" id="110606at2759"/>
<dbReference type="Proteomes" id="UP000460718">
    <property type="component" value="Unassembled WGS sequence"/>
</dbReference>
<evidence type="ECO:0000313" key="13">
    <source>
        <dbReference type="Proteomes" id="UP000440367"/>
    </source>
</evidence>
<evidence type="ECO:0000313" key="16">
    <source>
        <dbReference type="Proteomes" id="UP000460718"/>
    </source>
</evidence>
<accession>A0A6A3FP87</accession>
<dbReference type="EMBL" id="QXGF01000119">
    <property type="protein sequence ID" value="KAE8946406.1"/>
    <property type="molecule type" value="Genomic_DNA"/>
</dbReference>
<evidence type="ECO:0000313" key="4">
    <source>
        <dbReference type="EMBL" id="KAE9132644.1"/>
    </source>
</evidence>
<dbReference type="Proteomes" id="UP000429523">
    <property type="component" value="Unassembled WGS sequence"/>
</dbReference>
<dbReference type="Proteomes" id="UP000433483">
    <property type="component" value="Unassembled WGS sequence"/>
</dbReference>
<evidence type="ECO:0000313" key="7">
    <source>
        <dbReference type="EMBL" id="KAE9249639.1"/>
    </source>
</evidence>
<dbReference type="EMBL" id="QXGC01000103">
    <property type="protein sequence ID" value="KAE9249639.1"/>
    <property type="molecule type" value="Genomic_DNA"/>
</dbReference>
<comment type="caution">
    <text evidence="1">The sequence shown here is derived from an EMBL/GenBank/DDBJ whole genome shotgun (WGS) entry which is preliminary data.</text>
</comment>
<dbReference type="Gene3D" id="3.10.450.10">
    <property type="match status" value="1"/>
</dbReference>
<evidence type="ECO:0000313" key="14">
    <source>
        <dbReference type="Proteomes" id="UP000440732"/>
    </source>
</evidence>
<dbReference type="EMBL" id="QXFZ01000110">
    <property type="protein sequence ID" value="KAE9132644.1"/>
    <property type="molecule type" value="Genomic_DNA"/>
</dbReference>
<dbReference type="AlphaFoldDB" id="A0A6A3FP87"/>
<evidence type="ECO:0000313" key="17">
    <source>
        <dbReference type="Proteomes" id="UP000476176"/>
    </source>
</evidence>
<dbReference type="Proteomes" id="UP000440732">
    <property type="component" value="Unassembled WGS sequence"/>
</dbReference>
<proteinExistence type="predicted"/>
<dbReference type="EMBL" id="QXGB01000111">
    <property type="protein sequence ID" value="KAE9229888.1"/>
    <property type="molecule type" value="Genomic_DNA"/>
</dbReference>
<evidence type="ECO:0008006" key="19">
    <source>
        <dbReference type="Google" id="ProtNLM"/>
    </source>
</evidence>
<dbReference type="Proteomes" id="UP000437068">
    <property type="component" value="Unassembled WGS sequence"/>
</dbReference>
<dbReference type="InterPro" id="IPR046350">
    <property type="entry name" value="Cystatin_sf"/>
</dbReference>
<dbReference type="Proteomes" id="UP000440367">
    <property type="component" value="Unassembled WGS sequence"/>
</dbReference>
<sequence>MLILLQRNIKPERNLLQKMSDSDSEIMIVGGWSTGVVTPEVVAGTNYEFEVEGSSASHNQVSRFLVKVFDQPWTNTTELTSVVAAPASQ</sequence>
<dbReference type="SUPFAM" id="SSF54403">
    <property type="entry name" value="Cystatin/monellin"/>
    <property type="match status" value="1"/>
</dbReference>
<evidence type="ECO:0000313" key="18">
    <source>
        <dbReference type="Proteomes" id="UP000488956"/>
    </source>
</evidence>
<dbReference type="EMBL" id="QXGE01000100">
    <property type="protein sequence ID" value="KAE9324831.1"/>
    <property type="molecule type" value="Genomic_DNA"/>
</dbReference>
<evidence type="ECO:0000313" key="12">
    <source>
        <dbReference type="Proteomes" id="UP000437068"/>
    </source>
</evidence>
<dbReference type="EMBL" id="QXFW01000094">
    <property type="protein sequence ID" value="KAE9025568.1"/>
    <property type="molecule type" value="Genomic_DNA"/>
</dbReference>
<evidence type="ECO:0000313" key="3">
    <source>
        <dbReference type="EMBL" id="KAE9132299.1"/>
    </source>
</evidence>
<evidence type="ECO:0000313" key="6">
    <source>
        <dbReference type="EMBL" id="KAE9229888.1"/>
    </source>
</evidence>
<name>A0A6A3FP87_9STRA</name>
<dbReference type="Proteomes" id="UP000441208">
    <property type="component" value="Unassembled WGS sequence"/>
</dbReference>
<evidence type="ECO:0000313" key="1">
    <source>
        <dbReference type="EMBL" id="KAE8946406.1"/>
    </source>
</evidence>
<evidence type="ECO:0000313" key="2">
    <source>
        <dbReference type="EMBL" id="KAE9025568.1"/>
    </source>
</evidence>
<reference evidence="10 11" key="1">
    <citation type="submission" date="2018-08" db="EMBL/GenBank/DDBJ databases">
        <title>Genomic investigation of the strawberry pathogen Phytophthora fragariae indicates pathogenicity is determined by transcriptional variation in three key races.</title>
        <authorList>
            <person name="Adams T.M."/>
            <person name="Armitage A.D."/>
            <person name="Sobczyk M.K."/>
            <person name="Bates H.J."/>
            <person name="Dunwell J.M."/>
            <person name="Nellist C.F."/>
            <person name="Harrison R.J."/>
        </authorList>
    </citation>
    <scope>NUCLEOTIDE SEQUENCE [LARGE SCALE GENOMIC DNA]</scope>
    <source>
        <strain evidence="9 12">A4</strain>
        <strain evidence="8 13">BC-1</strain>
        <strain evidence="7 17">BC-23</strain>
        <strain evidence="6 11">NOV-27</strain>
        <strain evidence="5 14">NOV-5</strain>
        <strain evidence="4 15">NOV-71</strain>
        <strain evidence="1 10">NOV-9</strain>
        <strain evidence="3 18">ONT-3</strain>
        <strain evidence="2 16">SCRP245</strain>
    </source>
</reference>
<evidence type="ECO:0000313" key="5">
    <source>
        <dbReference type="EMBL" id="KAE9152651.1"/>
    </source>
</evidence>
<evidence type="ECO:0000313" key="10">
    <source>
        <dbReference type="Proteomes" id="UP000429523"/>
    </source>
</evidence>
<keyword evidence="11" id="KW-1185">Reference proteome</keyword>
<evidence type="ECO:0000313" key="11">
    <source>
        <dbReference type="Proteomes" id="UP000433483"/>
    </source>
</evidence>